<dbReference type="AlphaFoldDB" id="A0A0P9Q6G1"/>
<evidence type="ECO:0000313" key="1">
    <source>
        <dbReference type="EMBL" id="KPW93371.1"/>
    </source>
</evidence>
<proteinExistence type="predicted"/>
<accession>A0A0P9Q6G1</accession>
<name>A0A0P9Q6G1_PSESX</name>
<dbReference type="EMBL" id="LJQD01000360">
    <property type="protein sequence ID" value="KPW93371.1"/>
    <property type="molecule type" value="Genomic_DNA"/>
</dbReference>
<organism evidence="1 2">
    <name type="scientific">Pseudomonas syringae pv. castaneae</name>
    <dbReference type="NCBI Taxonomy" id="264450"/>
    <lineage>
        <taxon>Bacteria</taxon>
        <taxon>Pseudomonadati</taxon>
        <taxon>Pseudomonadota</taxon>
        <taxon>Gammaproteobacteria</taxon>
        <taxon>Pseudomonadales</taxon>
        <taxon>Pseudomonadaceae</taxon>
        <taxon>Pseudomonas</taxon>
        <taxon>Pseudomonas syringae</taxon>
    </lineage>
</organism>
<dbReference type="Proteomes" id="UP000050381">
    <property type="component" value="Unassembled WGS sequence"/>
</dbReference>
<gene>
    <name evidence="1" type="ORF">ALO79_200320</name>
</gene>
<protein>
    <submittedName>
        <fullName evidence="1">Uncharacterized protein</fullName>
    </submittedName>
</protein>
<reference evidence="1 2" key="1">
    <citation type="submission" date="2015-09" db="EMBL/GenBank/DDBJ databases">
        <title>Genome announcement of multiple Pseudomonas syringae strains.</title>
        <authorList>
            <person name="Thakur S."/>
            <person name="Wang P.W."/>
            <person name="Gong Y."/>
            <person name="Weir B.S."/>
            <person name="Guttman D.S."/>
        </authorList>
    </citation>
    <scope>NUCLEOTIDE SEQUENCE [LARGE SCALE GENOMIC DNA]</scope>
    <source>
        <strain evidence="1 2">ICMP9419</strain>
    </source>
</reference>
<comment type="caution">
    <text evidence="1">The sequence shown here is derived from an EMBL/GenBank/DDBJ whole genome shotgun (WGS) entry which is preliminary data.</text>
</comment>
<sequence length="44" mass="5070">MERDTAGVCPRPSFRVAQDWLKMFQFRRICGEAAAARGMLRLAR</sequence>
<evidence type="ECO:0000313" key="2">
    <source>
        <dbReference type="Proteomes" id="UP000050381"/>
    </source>
</evidence>